<proteinExistence type="predicted"/>
<evidence type="ECO:0000313" key="1">
    <source>
        <dbReference type="EMBL" id="OZG52758.1"/>
    </source>
</evidence>
<reference evidence="1 2" key="1">
    <citation type="journal article" date="2017" name="BMC Genomics">
        <title>Comparative genomic and phylogenomic analyses of the Bifidobacteriaceae family.</title>
        <authorList>
            <person name="Lugli G.A."/>
            <person name="Milani C."/>
            <person name="Turroni F."/>
            <person name="Duranti S."/>
            <person name="Mancabelli L."/>
            <person name="Mangifesta M."/>
            <person name="Ferrario C."/>
            <person name="Modesto M."/>
            <person name="Mattarelli P."/>
            <person name="Jiri K."/>
            <person name="van Sinderen D."/>
            <person name="Ventura M."/>
        </authorList>
    </citation>
    <scope>NUCLEOTIDE SEQUENCE [LARGE SCALE GENOMIC DNA]</scope>
    <source>
        <strain evidence="1 2">DSM 24744</strain>
    </source>
</reference>
<sequence length="273" mass="28615">MAETSYPFPDQAITLAQFRAWARQAFGSRVHTGLNVTASGQTVSISAGTATVDGVCYTLDGTLNLRVSANTGSARRVYAVLELTGTAITAKLVYGPGGGGAKTGWTQEQTGTWQMPLAWVMQAAGAANVTGSVTSVAQRQAAGGYSHTAMNETSWGIKRGGVTPFGDWTEIQAGERGLVLVWINTNVYVGTDNIAASIGVTTDGKTFHSNSETRHEMRLWGTTAFRVTSNLSDLAVIQSSPGAAVRFKPAIFVEDTSNGDVTISGITMNAIGL</sequence>
<dbReference type="AlphaFoldDB" id="A0A261F0Z1"/>
<evidence type="ECO:0000313" key="2">
    <source>
        <dbReference type="Proteomes" id="UP000216454"/>
    </source>
</evidence>
<name>A0A261F0Z1_9BIFI</name>
<gene>
    <name evidence="1" type="ORF">PSSU_0376</name>
</gene>
<keyword evidence="2" id="KW-1185">Reference proteome</keyword>
<protein>
    <submittedName>
        <fullName evidence="1">Uncharacterized protein</fullName>
    </submittedName>
</protein>
<dbReference type="RefSeq" id="WP_094690703.1">
    <property type="nucleotide sequence ID" value="NZ_MWWQ01000005.1"/>
</dbReference>
<dbReference type="EMBL" id="MWWQ01000005">
    <property type="protein sequence ID" value="OZG52758.1"/>
    <property type="molecule type" value="Genomic_DNA"/>
</dbReference>
<comment type="caution">
    <text evidence="1">The sequence shown here is derived from an EMBL/GenBank/DDBJ whole genome shotgun (WGS) entry which is preliminary data.</text>
</comment>
<organism evidence="1 2">
    <name type="scientific">Pseudoscardovia suis</name>
    <dbReference type="NCBI Taxonomy" id="987063"/>
    <lineage>
        <taxon>Bacteria</taxon>
        <taxon>Bacillati</taxon>
        <taxon>Actinomycetota</taxon>
        <taxon>Actinomycetes</taxon>
        <taxon>Bifidobacteriales</taxon>
        <taxon>Bifidobacteriaceae</taxon>
        <taxon>Pseudoscardovia</taxon>
    </lineage>
</organism>
<accession>A0A261F0Z1</accession>
<dbReference type="Proteomes" id="UP000216454">
    <property type="component" value="Unassembled WGS sequence"/>
</dbReference>